<dbReference type="InterPro" id="IPR041437">
    <property type="entry name" value="GH115_C"/>
</dbReference>
<accession>A0ABS7Z2K6</accession>
<dbReference type="Proteomes" id="UP001165302">
    <property type="component" value="Unassembled WGS sequence"/>
</dbReference>
<evidence type="ECO:0000259" key="2">
    <source>
        <dbReference type="Pfam" id="PF17829"/>
    </source>
</evidence>
<reference evidence="3" key="1">
    <citation type="submission" date="2020-10" db="EMBL/GenBank/DDBJ databases">
        <authorList>
            <person name="Lu T."/>
            <person name="Wang Q."/>
            <person name="Han X."/>
        </authorList>
    </citation>
    <scope>NUCLEOTIDE SEQUENCE</scope>
    <source>
        <strain evidence="3">WQ 366</strain>
    </source>
</reference>
<dbReference type="InterPro" id="IPR042301">
    <property type="entry name" value="GH115_sf"/>
</dbReference>
<keyword evidence="4" id="KW-1185">Reference proteome</keyword>
<feature type="domain" description="Gylcosyl hydrolase 115 C-terminal" evidence="2">
    <location>
        <begin position="682"/>
        <end position="783"/>
    </location>
</feature>
<evidence type="ECO:0000256" key="1">
    <source>
        <dbReference type="ARBA" id="ARBA00022801"/>
    </source>
</evidence>
<dbReference type="Pfam" id="PF15979">
    <property type="entry name" value="Glyco_hydro_115"/>
    <property type="match status" value="1"/>
</dbReference>
<dbReference type="Gene3D" id="3.30.379.10">
    <property type="entry name" value="Chitobiase/beta-hexosaminidase domain 2-like"/>
    <property type="match status" value="1"/>
</dbReference>
<dbReference type="Gene3D" id="1.20.58.2150">
    <property type="match status" value="1"/>
</dbReference>
<dbReference type="Gene3D" id="3.20.20.520">
    <property type="entry name" value="Glycosyl hydrolase family 115"/>
    <property type="match status" value="1"/>
</dbReference>
<evidence type="ECO:0000313" key="3">
    <source>
        <dbReference type="EMBL" id="MCA5003842.1"/>
    </source>
</evidence>
<proteinExistence type="predicted"/>
<evidence type="ECO:0000313" key="4">
    <source>
        <dbReference type="Proteomes" id="UP001165302"/>
    </source>
</evidence>
<dbReference type="GO" id="GO:0016787">
    <property type="term" value="F:hydrolase activity"/>
    <property type="evidence" value="ECO:0007669"/>
    <property type="project" value="UniProtKB-KW"/>
</dbReference>
<dbReference type="InterPro" id="IPR029018">
    <property type="entry name" value="Hex-like_dom2"/>
</dbReference>
<name>A0ABS7Z2K6_9SPHI</name>
<dbReference type="PANTHER" id="PTHR37842:SF2">
    <property type="entry name" value="GYLCOSYL HYDROLASE 115 C-TERMINAL DOMAIN-CONTAINING PROTEIN"/>
    <property type="match status" value="1"/>
</dbReference>
<dbReference type="PANTHER" id="PTHR37842">
    <property type="match status" value="1"/>
</dbReference>
<dbReference type="Pfam" id="PF17829">
    <property type="entry name" value="GH115_C"/>
    <property type="match status" value="1"/>
</dbReference>
<dbReference type="SUPFAM" id="SSF55545">
    <property type="entry name" value="beta-N-acetylhexosaminidase-like domain"/>
    <property type="match status" value="1"/>
</dbReference>
<organism evidence="3 4">
    <name type="scientific">Sphingobacterium bovistauri</name>
    <dbReference type="NCBI Taxonomy" id="2781959"/>
    <lineage>
        <taxon>Bacteria</taxon>
        <taxon>Pseudomonadati</taxon>
        <taxon>Bacteroidota</taxon>
        <taxon>Sphingobacteriia</taxon>
        <taxon>Sphingobacteriales</taxon>
        <taxon>Sphingobacteriaceae</taxon>
        <taxon>Sphingobacterium</taxon>
    </lineage>
</organism>
<dbReference type="InterPro" id="IPR031924">
    <property type="entry name" value="GH115"/>
</dbReference>
<dbReference type="RefSeq" id="WP_225551179.1">
    <property type="nucleotide sequence ID" value="NZ_JADEYP010000002.1"/>
</dbReference>
<dbReference type="Gene3D" id="2.60.120.1620">
    <property type="match status" value="1"/>
</dbReference>
<sequence>MNTLLRRLIFLLLLCTTIVAAKGDILFQNGKGVKVLLELNTEEEVIKTALDIFKNDYKSVFDWNIDNNQQTIIRVSLIGVSKELEQQVQISDLNLLRNNPEGFLIQVIDNELIILGSDKRGAAYGILELSRLIGVSPWVWWADSTPEKLKKYSLPRGYKLLDYPSVAHRGIFLNDEDFALLPWSYLTYEKESKSGEIGPRTHERIFELLLRLRANTFWPAMHECTIAFYLTPKNKEIADKYGIYIGTSHCEPMMRNTNAEWKLAGQGPYDYVNNRESVVKFWEERVRELAGSDNIYTLGIRGVHDSKMLGANTLEEQRVAINNIIKDQRKLITDLVNPKVEDVSQVFIPYKEVLDVYKLGLDLPDDVTLVWCDDNYGYIRHFPTEKEQKRIGGSGMYYHASYWGRPHDYLWLSTNHPALIYTQMKTAYDRGVNNIWVLNVGDIKPAEFTIELFLDMAWNINKIEDNKSGLDRYTQNWYGREFGKKSSKELTEITNEFYRLAYIRKPEFMGNTYTEDKNPVTKQVKDMPWSENRIRQRIEDYQSLEQRVKKIYNSILPAKRNSFFQLVEYPVRASAAMNLKHMYAQLARHDKESWDKSDAAFDQIVQMTNQYDTISNGKWQRMMNYKPRNLEVFHRVPREKAVQPLKTNESYIRILDGLDFKKFTGVAPKSYGLGYNSKAIHIAKNTEVLYEIKPTSSGELNFDFALAPNHPVEGNKLRFAVSINDGDAKIMEIQTVGRSDEWKENVLTNRALRTLKFPVESSKKITVKVKALDEGIVLDQIMVY</sequence>
<comment type="caution">
    <text evidence="3">The sequence shown here is derived from an EMBL/GenBank/DDBJ whole genome shotgun (WGS) entry which is preliminary data.</text>
</comment>
<keyword evidence="1 3" id="KW-0378">Hydrolase</keyword>
<gene>
    <name evidence="3" type="ORF">IPZ78_01605</name>
</gene>
<protein>
    <submittedName>
        <fullName evidence="3">Glycosyl hydrolase 115 family protein</fullName>
    </submittedName>
</protein>
<dbReference type="EMBL" id="JADEYP010000002">
    <property type="protein sequence ID" value="MCA5003842.1"/>
    <property type="molecule type" value="Genomic_DNA"/>
</dbReference>